<organism evidence="3">
    <name type="scientific">uncultured Thermoleophilia bacterium</name>
    <dbReference type="NCBI Taxonomy" id="1497501"/>
    <lineage>
        <taxon>Bacteria</taxon>
        <taxon>Bacillati</taxon>
        <taxon>Actinomycetota</taxon>
        <taxon>Thermoleophilia</taxon>
        <taxon>environmental samples</taxon>
    </lineage>
</organism>
<dbReference type="GO" id="GO:0046820">
    <property type="term" value="F:4-amino-4-deoxychorismate synthase activity"/>
    <property type="evidence" value="ECO:0007669"/>
    <property type="project" value="UniProtKB-EC"/>
</dbReference>
<dbReference type="NCBIfam" id="TIGR00566">
    <property type="entry name" value="trpG_papA"/>
    <property type="match status" value="1"/>
</dbReference>
<dbReference type="InterPro" id="IPR050472">
    <property type="entry name" value="Anth_synth/Amidotransfase"/>
</dbReference>
<keyword evidence="1" id="KW-0315">Glutamine amidotransferase</keyword>
<dbReference type="PROSITE" id="PS51273">
    <property type="entry name" value="GATASE_TYPE_1"/>
    <property type="match status" value="1"/>
</dbReference>
<dbReference type="EC" id="2.6.1.85" evidence="3"/>
<protein>
    <submittedName>
        <fullName evidence="3">Para-aminobenzoate synthase, amidotransferase component</fullName>
        <ecNumber evidence="3">2.6.1.85</ecNumber>
    </submittedName>
</protein>
<dbReference type="InterPro" id="IPR017926">
    <property type="entry name" value="GATASE"/>
</dbReference>
<dbReference type="CDD" id="cd01743">
    <property type="entry name" value="GATase1_Anthranilate_Synthase"/>
    <property type="match status" value="1"/>
</dbReference>
<dbReference type="PRINTS" id="PR00096">
    <property type="entry name" value="GATASE"/>
</dbReference>
<dbReference type="InterPro" id="IPR029062">
    <property type="entry name" value="Class_I_gatase-like"/>
</dbReference>
<gene>
    <name evidence="3" type="ORF">AVDCRST_MAG79-861</name>
</gene>
<dbReference type="PANTHER" id="PTHR43418">
    <property type="entry name" value="MULTIFUNCTIONAL TRYPTOPHAN BIOSYNTHESIS PROTEIN-RELATED"/>
    <property type="match status" value="1"/>
</dbReference>
<dbReference type="GO" id="GO:0005829">
    <property type="term" value="C:cytosol"/>
    <property type="evidence" value="ECO:0007669"/>
    <property type="project" value="TreeGrafter"/>
</dbReference>
<dbReference type="InterPro" id="IPR006221">
    <property type="entry name" value="TrpG/PapA_dom"/>
</dbReference>
<evidence type="ECO:0000259" key="2">
    <source>
        <dbReference type="Pfam" id="PF00117"/>
    </source>
</evidence>
<keyword evidence="3" id="KW-0808">Transferase</keyword>
<dbReference type="FunFam" id="3.40.50.880:FF:000003">
    <property type="entry name" value="Anthranilate synthase component II"/>
    <property type="match status" value="1"/>
</dbReference>
<dbReference type="GO" id="GO:0004049">
    <property type="term" value="F:anthranilate synthase activity"/>
    <property type="evidence" value="ECO:0007669"/>
    <property type="project" value="TreeGrafter"/>
</dbReference>
<reference evidence="3" key="1">
    <citation type="submission" date="2020-02" db="EMBL/GenBank/DDBJ databases">
        <authorList>
            <person name="Meier V. D."/>
        </authorList>
    </citation>
    <scope>NUCLEOTIDE SEQUENCE</scope>
    <source>
        <strain evidence="3">AVDCRST_MAG79</strain>
    </source>
</reference>
<feature type="domain" description="Glutamine amidotransferase" evidence="2">
    <location>
        <begin position="11"/>
        <end position="193"/>
    </location>
</feature>
<dbReference type="Gene3D" id="3.40.50.880">
    <property type="match status" value="1"/>
</dbReference>
<dbReference type="PANTHER" id="PTHR43418:SF4">
    <property type="entry name" value="MULTIFUNCTIONAL TRYPTOPHAN BIOSYNTHESIS PROTEIN"/>
    <property type="match status" value="1"/>
</dbReference>
<evidence type="ECO:0000313" key="3">
    <source>
        <dbReference type="EMBL" id="CAA9530432.1"/>
    </source>
</evidence>
<evidence type="ECO:0000256" key="1">
    <source>
        <dbReference type="ARBA" id="ARBA00022962"/>
    </source>
</evidence>
<proteinExistence type="predicted"/>
<accession>A0A6J4TTY4</accession>
<dbReference type="EMBL" id="CADCWC010000158">
    <property type="protein sequence ID" value="CAA9530432.1"/>
    <property type="molecule type" value="Genomic_DNA"/>
</dbReference>
<keyword evidence="3" id="KW-0032">Aminotransferase</keyword>
<dbReference type="PRINTS" id="PR00097">
    <property type="entry name" value="ANTSNTHASEII"/>
</dbReference>
<name>A0A6J4TTY4_9ACTN</name>
<sequence>MSDGNGRRHVLLIDNYDSFTWNLAHGLAEAGAEVTVRRHDAVSEEEAEALAPTHLVISPGPGRPAETGVSGSLVRRFHGRLPILGVCLGHQLIVELHGGTVERARILVHGKAADVAATGPDPLLEGLGQRFAAGRYHSLAAIRPLPDELVVTAEADDGEVMAVRHASAPTHGVQFHPESVLTPGGPRLMANFLALGATS</sequence>
<dbReference type="PRINTS" id="PR00099">
    <property type="entry name" value="CPSGATASE"/>
</dbReference>
<dbReference type="AlphaFoldDB" id="A0A6J4TTY4"/>
<dbReference type="GO" id="GO:0000162">
    <property type="term" value="P:L-tryptophan biosynthetic process"/>
    <property type="evidence" value="ECO:0007669"/>
    <property type="project" value="TreeGrafter"/>
</dbReference>
<dbReference type="SUPFAM" id="SSF52317">
    <property type="entry name" value="Class I glutamine amidotransferase-like"/>
    <property type="match status" value="1"/>
</dbReference>
<dbReference type="Pfam" id="PF00117">
    <property type="entry name" value="GATase"/>
    <property type="match status" value="1"/>
</dbReference>